<proteinExistence type="predicted"/>
<dbReference type="EMBL" id="JBBKAK010000001">
    <property type="protein sequence ID" value="MEJ8668229.1"/>
    <property type="molecule type" value="Genomic_DNA"/>
</dbReference>
<evidence type="ECO:0000313" key="1">
    <source>
        <dbReference type="EMBL" id="MEJ8668229.1"/>
    </source>
</evidence>
<protein>
    <recommendedName>
        <fullName evidence="3">Transposase</fullName>
    </recommendedName>
</protein>
<reference evidence="1 2" key="1">
    <citation type="submission" date="2024-03" db="EMBL/GenBank/DDBJ databases">
        <title>Novel Streptomyces species of biotechnological and ecological value are a feature of Machair soil.</title>
        <authorList>
            <person name="Prole J.R."/>
            <person name="Goodfellow M."/>
            <person name="Allenby N."/>
            <person name="Ward A.C."/>
        </authorList>
    </citation>
    <scope>NUCLEOTIDE SEQUENCE [LARGE SCALE GENOMIC DNA]</scope>
    <source>
        <strain evidence="1 2">MS1.AVA.1</strain>
    </source>
</reference>
<evidence type="ECO:0000313" key="2">
    <source>
        <dbReference type="Proteomes" id="UP001376459"/>
    </source>
</evidence>
<gene>
    <name evidence="1" type="ORF">WKI71_05700</name>
</gene>
<comment type="caution">
    <text evidence="1">The sequence shown here is derived from an EMBL/GenBank/DDBJ whole genome shotgun (WGS) entry which is preliminary data.</text>
</comment>
<sequence>MREEQARLRSKWQPTYALLRKELDVLAGHLRLRPIRYRCRMRRYRPSRTRPHPLIRSPPST</sequence>
<organism evidence="1 2">
    <name type="scientific">Streptomyces machairae</name>
    <dbReference type="NCBI Taxonomy" id="3134109"/>
    <lineage>
        <taxon>Bacteria</taxon>
        <taxon>Bacillati</taxon>
        <taxon>Actinomycetota</taxon>
        <taxon>Actinomycetes</taxon>
        <taxon>Kitasatosporales</taxon>
        <taxon>Streptomycetaceae</taxon>
        <taxon>Streptomyces</taxon>
    </lineage>
</organism>
<evidence type="ECO:0008006" key="3">
    <source>
        <dbReference type="Google" id="ProtNLM"/>
    </source>
</evidence>
<dbReference type="Proteomes" id="UP001376459">
    <property type="component" value="Unassembled WGS sequence"/>
</dbReference>
<name>A0ABU8UH42_9ACTN</name>
<keyword evidence="2" id="KW-1185">Reference proteome</keyword>
<accession>A0ABU8UH42</accession>